<organism evidence="2 3">
    <name type="scientific">Altererythrobacter lutimaris</name>
    <dbReference type="NCBI Taxonomy" id="2743979"/>
    <lineage>
        <taxon>Bacteria</taxon>
        <taxon>Pseudomonadati</taxon>
        <taxon>Pseudomonadota</taxon>
        <taxon>Alphaproteobacteria</taxon>
        <taxon>Sphingomonadales</taxon>
        <taxon>Erythrobacteraceae</taxon>
        <taxon>Altererythrobacter</taxon>
    </lineage>
</organism>
<dbReference type="EMBL" id="JABWTA010000001">
    <property type="protein sequence ID" value="NVE93589.1"/>
    <property type="molecule type" value="Genomic_DNA"/>
</dbReference>
<feature type="transmembrane region" description="Helical" evidence="1">
    <location>
        <begin position="12"/>
        <end position="34"/>
    </location>
</feature>
<protein>
    <recommendedName>
        <fullName evidence="4">Glycosyltransferase RgtA/B/C/D-like domain-containing protein</fullName>
    </recommendedName>
</protein>
<proteinExistence type="predicted"/>
<evidence type="ECO:0000313" key="3">
    <source>
        <dbReference type="Proteomes" id="UP000546031"/>
    </source>
</evidence>
<keyword evidence="1" id="KW-1133">Transmembrane helix</keyword>
<sequence length="490" mass="52413">MYQADERSGAPGTAGVVVVAIVLLVAVIATRALWWGNPAATTDEQLYALIGGSLAQGDLPYVELWDRKPFGLFALFATGEWIAPAPYGFQILSGLFTAAGAAITYRIARSQVDWITATGAALLYVILISVYGGFSGQSEVFHAPMMLAMAWLVLDSSAAHYSTRTLAAMLIGGLALQVKYTVLPQCLFFGFVALWQLHKHGFGLPRLAAMAAAFGALGVLSTVLVGTLYAGAGHFDAWWFANFESFFERASAGRFLPNVQIGLLPLAGLGLAGVYLAFRGKPMRDPALYTLMLGWTLAALASVFMPGTVYLYYFGALVAPVILIALPLLDKKGPANAVPLVLAIAGTAWLLGPLADWKTSREETASLQELATKIEPLVGGPQCLWVHDGPTALYSMTGSCLPTRFIYPDHLNNALENDAALGASQSGEALIILADRPPVIVTSARALTQQNAQVQEALSELLETEYEELGRAESGYREVIAYTLKVTETE</sequence>
<keyword evidence="1" id="KW-0812">Transmembrane</keyword>
<keyword evidence="3" id="KW-1185">Reference proteome</keyword>
<name>A0A850H752_9SPHN</name>
<evidence type="ECO:0000256" key="1">
    <source>
        <dbReference type="SAM" id="Phobius"/>
    </source>
</evidence>
<comment type="caution">
    <text evidence="2">The sequence shown here is derived from an EMBL/GenBank/DDBJ whole genome shotgun (WGS) entry which is preliminary data.</text>
</comment>
<keyword evidence="1" id="KW-0472">Membrane</keyword>
<feature type="transmembrane region" description="Helical" evidence="1">
    <location>
        <begin position="255"/>
        <end position="278"/>
    </location>
</feature>
<feature type="transmembrane region" description="Helical" evidence="1">
    <location>
        <begin position="336"/>
        <end position="355"/>
    </location>
</feature>
<gene>
    <name evidence="2" type="ORF">HUO12_01610</name>
</gene>
<dbReference type="RefSeq" id="WP_176271947.1">
    <property type="nucleotide sequence ID" value="NZ_JABWTA010000001.1"/>
</dbReference>
<feature type="transmembrane region" description="Helical" evidence="1">
    <location>
        <begin position="167"/>
        <end position="195"/>
    </location>
</feature>
<reference evidence="2 3" key="1">
    <citation type="submission" date="2020-06" db="EMBL/GenBank/DDBJ databases">
        <title>Altererythrobacter lutimaris sp. nov., a marine bacterium isolated from a tidal flat.</title>
        <authorList>
            <person name="Kim D."/>
            <person name="Yoo Y."/>
            <person name="Kim J.-J."/>
        </authorList>
    </citation>
    <scope>NUCLEOTIDE SEQUENCE [LARGE SCALE GENOMIC DNA]</scope>
    <source>
        <strain evidence="2 3">JGD-16</strain>
    </source>
</reference>
<accession>A0A850H752</accession>
<feature type="transmembrane region" description="Helical" evidence="1">
    <location>
        <begin position="87"/>
        <end position="108"/>
    </location>
</feature>
<feature type="transmembrane region" description="Helical" evidence="1">
    <location>
        <begin position="207"/>
        <end position="235"/>
    </location>
</feature>
<evidence type="ECO:0008006" key="4">
    <source>
        <dbReference type="Google" id="ProtNLM"/>
    </source>
</evidence>
<evidence type="ECO:0000313" key="2">
    <source>
        <dbReference type="EMBL" id="NVE93589.1"/>
    </source>
</evidence>
<feature type="transmembrane region" description="Helical" evidence="1">
    <location>
        <begin position="114"/>
        <end position="134"/>
    </location>
</feature>
<dbReference type="Proteomes" id="UP000546031">
    <property type="component" value="Unassembled WGS sequence"/>
</dbReference>
<dbReference type="AlphaFoldDB" id="A0A850H752"/>
<feature type="transmembrane region" description="Helical" evidence="1">
    <location>
        <begin position="287"/>
        <end position="304"/>
    </location>
</feature>